<proteinExistence type="inferred from homology"/>
<feature type="domain" description="YetF C-terminal" evidence="8">
    <location>
        <begin position="86"/>
        <end position="218"/>
    </location>
</feature>
<dbReference type="Pfam" id="PF20730">
    <property type="entry name" value="YetF_N"/>
    <property type="match status" value="1"/>
</dbReference>
<keyword evidence="3" id="KW-1003">Cell membrane</keyword>
<dbReference type="RefSeq" id="WP_008827144.1">
    <property type="nucleotide sequence ID" value="NZ_AFNU02000006.1"/>
</dbReference>
<dbReference type="Pfam" id="PF04239">
    <property type="entry name" value="DUF421"/>
    <property type="match status" value="1"/>
</dbReference>
<dbReference type="EMBL" id="AFNU02000006">
    <property type="protein sequence ID" value="ERJ11930.1"/>
    <property type="molecule type" value="Genomic_DNA"/>
</dbReference>
<dbReference type="GO" id="GO:0005886">
    <property type="term" value="C:plasma membrane"/>
    <property type="evidence" value="ECO:0007669"/>
    <property type="project" value="UniProtKB-SubCell"/>
</dbReference>
<dbReference type="Gene3D" id="3.30.240.20">
    <property type="entry name" value="bsu07140 like domains"/>
    <property type="match status" value="2"/>
</dbReference>
<protein>
    <submittedName>
        <fullName evidence="10">Transmembrane protein YetF</fullName>
    </submittedName>
</protein>
<feature type="transmembrane region" description="Helical" evidence="7">
    <location>
        <begin position="6"/>
        <end position="26"/>
    </location>
</feature>
<comment type="caution">
    <text evidence="10">The sequence shown here is derived from an EMBL/GenBank/DDBJ whole genome shotgun (WGS) entry which is preliminary data.</text>
</comment>
<evidence type="ECO:0000256" key="7">
    <source>
        <dbReference type="SAM" id="Phobius"/>
    </source>
</evidence>
<evidence type="ECO:0000259" key="9">
    <source>
        <dbReference type="Pfam" id="PF20730"/>
    </source>
</evidence>
<dbReference type="PANTHER" id="PTHR34582">
    <property type="entry name" value="UPF0702 TRANSMEMBRANE PROTEIN YCAP"/>
    <property type="match status" value="1"/>
</dbReference>
<dbReference type="eggNOG" id="COG2323">
    <property type="taxonomic scope" value="Bacteria"/>
</dbReference>
<evidence type="ECO:0000259" key="8">
    <source>
        <dbReference type="Pfam" id="PF04239"/>
    </source>
</evidence>
<evidence type="ECO:0000256" key="6">
    <source>
        <dbReference type="ARBA" id="ARBA00023136"/>
    </source>
</evidence>
<organism evidence="10 11">
    <name type="scientific">Haloplasma contractile SSD-17B</name>
    <dbReference type="NCBI Taxonomy" id="1033810"/>
    <lineage>
        <taxon>Bacteria</taxon>
        <taxon>Bacillati</taxon>
        <taxon>Mycoplasmatota</taxon>
        <taxon>Mollicutes</taxon>
        <taxon>Haloplasmatales</taxon>
        <taxon>Haloplasmataceae</taxon>
        <taxon>Haloplasma</taxon>
    </lineage>
</organism>
<dbReference type="AlphaFoldDB" id="U2FGC5"/>
<feature type="transmembrane region" description="Helical" evidence="7">
    <location>
        <begin position="63"/>
        <end position="80"/>
    </location>
</feature>
<dbReference type="FunCoup" id="U2FGC5">
    <property type="interactions" value="9"/>
</dbReference>
<dbReference type="PANTHER" id="PTHR34582:SF5">
    <property type="entry name" value="UPF0702 TRANSMEMBRANE PROTEIN YETF"/>
    <property type="match status" value="1"/>
</dbReference>
<name>U2FGC5_9MOLU</name>
<dbReference type="Proteomes" id="UP000005707">
    <property type="component" value="Unassembled WGS sequence"/>
</dbReference>
<evidence type="ECO:0000256" key="3">
    <source>
        <dbReference type="ARBA" id="ARBA00022475"/>
    </source>
</evidence>
<comment type="subcellular location">
    <subcellularLocation>
        <location evidence="1">Cell membrane</location>
        <topology evidence="1">Multi-pass membrane protein</topology>
    </subcellularLocation>
</comment>
<keyword evidence="4 7" id="KW-0812">Transmembrane</keyword>
<dbReference type="InParanoid" id="U2FGC5"/>
<evidence type="ECO:0000313" key="10">
    <source>
        <dbReference type="EMBL" id="ERJ11930.1"/>
    </source>
</evidence>
<evidence type="ECO:0000256" key="1">
    <source>
        <dbReference type="ARBA" id="ARBA00004651"/>
    </source>
</evidence>
<evidence type="ECO:0000256" key="5">
    <source>
        <dbReference type="ARBA" id="ARBA00022989"/>
    </source>
</evidence>
<comment type="similarity">
    <text evidence="2">Belongs to the UPF0702 family.</text>
</comment>
<feature type="domain" description="YetF-like N-terminal transmembrane" evidence="9">
    <location>
        <begin position="10"/>
        <end position="82"/>
    </location>
</feature>
<dbReference type="STRING" id="1033810.HLPCO_001844"/>
<evidence type="ECO:0000256" key="2">
    <source>
        <dbReference type="ARBA" id="ARBA00006448"/>
    </source>
</evidence>
<accession>U2FGC5</accession>
<dbReference type="InterPro" id="IPR007353">
    <property type="entry name" value="DUF421"/>
</dbReference>
<dbReference type="OrthoDB" id="9793799at2"/>
<dbReference type="InterPro" id="IPR023090">
    <property type="entry name" value="UPF0702_alpha/beta_dom_sf"/>
</dbReference>
<gene>
    <name evidence="10" type="primary">yetF</name>
    <name evidence="10" type="ORF">HLPCO_001844</name>
</gene>
<keyword evidence="5 7" id="KW-1133">Transmembrane helix</keyword>
<reference evidence="10 11" key="1">
    <citation type="journal article" date="2011" name="J. Bacteriol.">
        <title>Genome sequence of Haloplasma contractile, an unusual contractile bacterium from a deep-sea anoxic brine lake.</title>
        <authorList>
            <person name="Antunes A."/>
            <person name="Alam I."/>
            <person name="El Dorry H."/>
            <person name="Siam R."/>
            <person name="Robertson A."/>
            <person name="Bajic V.B."/>
            <person name="Stingl U."/>
        </authorList>
    </citation>
    <scope>NUCLEOTIDE SEQUENCE [LARGE SCALE GENOMIC DNA]</scope>
    <source>
        <strain evidence="10 11">SSD-17B</strain>
    </source>
</reference>
<keyword evidence="6 7" id="KW-0472">Membrane</keyword>
<evidence type="ECO:0000256" key="4">
    <source>
        <dbReference type="ARBA" id="ARBA00022692"/>
    </source>
</evidence>
<dbReference type="InterPro" id="IPR048454">
    <property type="entry name" value="YetF_N"/>
</dbReference>
<keyword evidence="11" id="KW-1185">Reference proteome</keyword>
<evidence type="ECO:0000313" key="11">
    <source>
        <dbReference type="Proteomes" id="UP000005707"/>
    </source>
</evidence>
<reference evidence="10 11" key="2">
    <citation type="journal article" date="2013" name="PLoS ONE">
        <title>INDIGO - INtegrated Data Warehouse of MIcrobial GenOmes with Examples from the Red Sea Extremophiles.</title>
        <authorList>
            <person name="Alam I."/>
            <person name="Antunes A."/>
            <person name="Kamau A.A."/>
            <person name="Ba Alawi W."/>
            <person name="Kalkatawi M."/>
            <person name="Stingl U."/>
            <person name="Bajic V.B."/>
        </authorList>
    </citation>
    <scope>NUCLEOTIDE SEQUENCE [LARGE SCALE GENOMIC DNA]</scope>
    <source>
        <strain evidence="10 11">SSD-17B</strain>
    </source>
</reference>
<sequence>MNFFNSLIGQLTVELTVGFVLLLISVRLIGNRQLSQITPFDFISALVLGELVGNAIYDPKTPFYYIIYSVTIWTILMLLIEKITLKSLKARKIIQGAPEFVVRDGLINFDVLIKQKLDFTEFLGLLRDKNAFSIREVDYAILENSGVITVKKKSAFTSQNNNSEDDTKSSINLPVILDGQIVDDHLKTLNNRSREWLMKLLQQRDITNVKTVLYAEWSEQYGFHLQKYDDYPKN</sequence>